<evidence type="ECO:0000313" key="2">
    <source>
        <dbReference type="EMBL" id="TDU28780.1"/>
    </source>
</evidence>
<dbReference type="OrthoDB" id="9795622at2"/>
<dbReference type="PROSITE" id="PS51704">
    <property type="entry name" value="GP_PDE"/>
    <property type="match status" value="1"/>
</dbReference>
<proteinExistence type="predicted"/>
<sequence length="235" mass="25835">MAHPTRLLCIGHRGARGHAPENTLLSIETGIRLGADMIEFDVQLCQEELVVIHDPRLERTTNGVGRVEHVRFDYLRGLDAGKGQQIPTLHEVLRLVEGRIPLNVEIKSAGGTGARIAAALRDAMHEGWSADQFLVSSFHLPELYEFKQAAPEIPIAALVCGVPLDWAACATELGAQALNVSEEFVDSRLIEDAHSRGLKIYAYTVNHPDDMSLLRDAGIDGVFSDYPDRVLALRQ</sequence>
<dbReference type="Gene3D" id="3.20.20.190">
    <property type="entry name" value="Phosphatidylinositol (PI) phosphodiesterase"/>
    <property type="match status" value="1"/>
</dbReference>
<dbReference type="AlphaFoldDB" id="A0A4S3K306"/>
<reference evidence="2 3" key="1">
    <citation type="submission" date="2019-03" db="EMBL/GenBank/DDBJ databases">
        <title>Genomic Encyclopedia of Type Strains, Phase IV (KMG-IV): sequencing the most valuable type-strain genomes for metagenomic binning, comparative biology and taxonomic classification.</title>
        <authorList>
            <person name="Goeker M."/>
        </authorList>
    </citation>
    <scope>NUCLEOTIDE SEQUENCE [LARGE SCALE GENOMIC DNA]</scope>
    <source>
        <strain evidence="2 3">DSM 26377</strain>
    </source>
</reference>
<comment type="caution">
    <text evidence="2">The sequence shown here is derived from an EMBL/GenBank/DDBJ whole genome shotgun (WGS) entry which is preliminary data.</text>
</comment>
<evidence type="ECO:0000259" key="1">
    <source>
        <dbReference type="PROSITE" id="PS51704"/>
    </source>
</evidence>
<dbReference type="Pfam" id="PF03009">
    <property type="entry name" value="GDPD"/>
    <property type="match status" value="1"/>
</dbReference>
<accession>A0A4S3K306</accession>
<gene>
    <name evidence="2" type="ORF">DFR24_3155</name>
</gene>
<dbReference type="PANTHER" id="PTHR46211:SF1">
    <property type="entry name" value="GLYCEROPHOSPHODIESTER PHOSPHODIESTERASE, CYTOPLASMIC"/>
    <property type="match status" value="1"/>
</dbReference>
<protein>
    <submittedName>
        <fullName evidence="2">Glycerophosphoryl diester phosphodiesterase</fullName>
    </submittedName>
</protein>
<keyword evidence="3" id="KW-1185">Reference proteome</keyword>
<organism evidence="2 3">
    <name type="scientific">Panacagrimonas perspica</name>
    <dbReference type="NCBI Taxonomy" id="381431"/>
    <lineage>
        <taxon>Bacteria</taxon>
        <taxon>Pseudomonadati</taxon>
        <taxon>Pseudomonadota</taxon>
        <taxon>Gammaproteobacteria</taxon>
        <taxon>Nevskiales</taxon>
        <taxon>Nevskiaceae</taxon>
        <taxon>Panacagrimonas</taxon>
    </lineage>
</organism>
<evidence type="ECO:0000313" key="3">
    <source>
        <dbReference type="Proteomes" id="UP000295341"/>
    </source>
</evidence>
<dbReference type="Proteomes" id="UP000295341">
    <property type="component" value="Unassembled WGS sequence"/>
</dbReference>
<dbReference type="PANTHER" id="PTHR46211">
    <property type="entry name" value="GLYCEROPHOSPHORYL DIESTER PHOSPHODIESTERASE"/>
    <property type="match status" value="1"/>
</dbReference>
<dbReference type="InterPro" id="IPR030395">
    <property type="entry name" value="GP_PDE_dom"/>
</dbReference>
<dbReference type="SUPFAM" id="SSF51695">
    <property type="entry name" value="PLC-like phosphodiesterases"/>
    <property type="match status" value="1"/>
</dbReference>
<dbReference type="GO" id="GO:0006629">
    <property type="term" value="P:lipid metabolic process"/>
    <property type="evidence" value="ECO:0007669"/>
    <property type="project" value="InterPro"/>
</dbReference>
<dbReference type="EMBL" id="SOBT01000009">
    <property type="protein sequence ID" value="TDU28780.1"/>
    <property type="molecule type" value="Genomic_DNA"/>
</dbReference>
<dbReference type="GO" id="GO:0008081">
    <property type="term" value="F:phosphoric diester hydrolase activity"/>
    <property type="evidence" value="ECO:0007669"/>
    <property type="project" value="InterPro"/>
</dbReference>
<feature type="domain" description="GP-PDE" evidence="1">
    <location>
        <begin position="7"/>
        <end position="234"/>
    </location>
</feature>
<dbReference type="RefSeq" id="WP_133882304.1">
    <property type="nucleotide sequence ID" value="NZ_MWIN01000018.1"/>
</dbReference>
<dbReference type="InterPro" id="IPR017946">
    <property type="entry name" value="PLC-like_Pdiesterase_TIM-brl"/>
</dbReference>
<name>A0A4S3K306_9GAMM</name>